<keyword evidence="3 12" id="KW-0813">Transport</keyword>
<dbReference type="GO" id="GO:0001405">
    <property type="term" value="C:PAM complex, Tim23 associated import motor"/>
    <property type="evidence" value="ECO:0007669"/>
    <property type="project" value="UniProtKB-UniRule"/>
</dbReference>
<evidence type="ECO:0000313" key="13">
    <source>
        <dbReference type="EMBL" id="RKO97868.1"/>
    </source>
</evidence>
<evidence type="ECO:0000313" key="16">
    <source>
        <dbReference type="Proteomes" id="UP000274922"/>
    </source>
</evidence>
<name>A0A4P9WZS8_9FUNG</name>
<keyword evidence="11 12" id="KW-0472">Membrane</keyword>
<dbReference type="GO" id="GO:0030150">
    <property type="term" value="P:protein import into mitochondrial matrix"/>
    <property type="evidence" value="ECO:0007669"/>
    <property type="project" value="UniProtKB-UniRule"/>
</dbReference>
<feature type="non-terminal residue" evidence="13">
    <location>
        <position position="1"/>
    </location>
</feature>
<dbReference type="STRING" id="1555241.A0A4P9WZS8"/>
<evidence type="ECO:0000313" key="14">
    <source>
        <dbReference type="EMBL" id="RKP04290.1"/>
    </source>
</evidence>
<keyword evidence="9 12" id="KW-0811">Translocation</keyword>
<dbReference type="AlphaFoldDB" id="A0A4P9WZS8"/>
<evidence type="ECO:0000256" key="9">
    <source>
        <dbReference type="ARBA" id="ARBA00023010"/>
    </source>
</evidence>
<reference evidence="13" key="3">
    <citation type="submission" date="2018-08" db="EMBL/GenBank/DDBJ databases">
        <title>Leveraging single-cell genomics to expand the Fungal Tree of Life.</title>
        <authorList>
            <consortium name="DOE Joint Genome Institute"/>
            <person name="Ahrendt S.R."/>
            <person name="Quandt C.A."/>
            <person name="Ciobanu D."/>
            <person name="Clum A."/>
            <person name="Salamov A."/>
            <person name="Andreopoulos B."/>
            <person name="Cheng J.-F."/>
            <person name="Woyke T."/>
            <person name="Pelin A."/>
            <person name="Henrissat B."/>
            <person name="Reynolds N."/>
            <person name="Benny G.L."/>
            <person name="Smith M.E."/>
            <person name="James T.Y."/>
            <person name="Grigoriev I.V."/>
        </authorList>
    </citation>
    <scope>NUCLEOTIDE SEQUENCE</scope>
    <source>
        <strain evidence="13">ATCC 52028</strain>
    </source>
</reference>
<dbReference type="EMBL" id="ML014111">
    <property type="protein sequence ID" value="RKP04290.1"/>
    <property type="molecule type" value="Genomic_DNA"/>
</dbReference>
<keyword evidence="16" id="KW-1185">Reference proteome</keyword>
<dbReference type="Proteomes" id="UP000274922">
    <property type="component" value="Unassembled WGS sequence"/>
</dbReference>
<reference evidence="14" key="2">
    <citation type="submission" date="2018-04" db="EMBL/GenBank/DDBJ databases">
        <title>Leveraging single-cell genomics to expand the Fungal Tree of Life.</title>
        <authorList>
            <consortium name="DOE Joint Genome Institute"/>
            <person name="Ahrendt S.R."/>
            <person name="Quandt C.A."/>
            <person name="Ciobanu D."/>
            <person name="Clum A."/>
            <person name="Salamov A."/>
            <person name="Andreopoulos B."/>
            <person name="Cheng J.-F."/>
            <person name="Woyke T."/>
            <person name="Pelin A."/>
            <person name="Henrissat B."/>
            <person name="Benny G.L."/>
            <person name="Smith M.E."/>
            <person name="James T.Y."/>
            <person name="Grigoriev I.V."/>
        </authorList>
    </citation>
    <scope>NUCLEOTIDE SEQUENCE</scope>
    <source>
        <strain evidence="14">ATCC 52028</strain>
    </source>
</reference>
<evidence type="ECO:0000313" key="15">
    <source>
        <dbReference type="Proteomes" id="UP000268535"/>
    </source>
</evidence>
<dbReference type="OrthoDB" id="5970083at2759"/>
<comment type="subunit">
    <text evidence="12">Component of the PAM complex.</text>
</comment>
<evidence type="ECO:0000256" key="12">
    <source>
        <dbReference type="RuleBase" id="RU367146"/>
    </source>
</evidence>
<comment type="similarity">
    <text evidence="2 12">Belongs to the PAM17 family.</text>
</comment>
<evidence type="ECO:0000256" key="7">
    <source>
        <dbReference type="ARBA" id="ARBA00022946"/>
    </source>
</evidence>
<keyword evidence="4 12" id="KW-0812">Transmembrane</keyword>
<gene>
    <name evidence="13" type="ORF">CAUPRSCDRAFT_282</name>
    <name evidence="14" type="ORF">CXG81DRAFT_838</name>
</gene>
<evidence type="ECO:0000256" key="2">
    <source>
        <dbReference type="ARBA" id="ARBA00006837"/>
    </source>
</evidence>
<dbReference type="InterPro" id="IPR013875">
    <property type="entry name" value="Pam17"/>
</dbReference>
<accession>A0A4P9WZS8</accession>
<evidence type="ECO:0000256" key="10">
    <source>
        <dbReference type="ARBA" id="ARBA00023128"/>
    </source>
</evidence>
<dbReference type="EMBL" id="ML009151">
    <property type="protein sequence ID" value="RKO97868.1"/>
    <property type="molecule type" value="Genomic_DNA"/>
</dbReference>
<feature type="transmembrane region" description="Helical" evidence="12">
    <location>
        <begin position="60"/>
        <end position="80"/>
    </location>
</feature>
<evidence type="ECO:0000256" key="11">
    <source>
        <dbReference type="ARBA" id="ARBA00023136"/>
    </source>
</evidence>
<dbReference type="PANTHER" id="PTHR28021:SF1">
    <property type="entry name" value="PRESEQUENCE TRANSLOCATED-ASSOCIATED MOTOR SUBUNIT PAM17, MITOCHONDRIAL"/>
    <property type="match status" value="1"/>
</dbReference>
<comment type="function">
    <text evidence="12">Component of the PAM complex, a complex required for the translocation of transit peptide-containing proteins from the inner membrane into the mitochondrial matrix in an ATP-dependent manner.</text>
</comment>
<evidence type="ECO:0000256" key="5">
    <source>
        <dbReference type="ARBA" id="ARBA00022792"/>
    </source>
</evidence>
<dbReference type="Pfam" id="PF08566">
    <property type="entry name" value="Pam17"/>
    <property type="match status" value="1"/>
</dbReference>
<keyword evidence="6 12" id="KW-0653">Protein transport</keyword>
<feature type="transmembrane region" description="Helical" evidence="12">
    <location>
        <begin position="21"/>
        <end position="40"/>
    </location>
</feature>
<feature type="non-terminal residue" evidence="13">
    <location>
        <position position="148"/>
    </location>
</feature>
<comment type="subcellular location">
    <subcellularLocation>
        <location evidence="1 12">Mitochondrion inner membrane</location>
        <topology evidence="1 12">Multi-pass membrane protein</topology>
    </subcellularLocation>
</comment>
<organism evidence="13 15">
    <name type="scientific">Caulochytrium protostelioides</name>
    <dbReference type="NCBI Taxonomy" id="1555241"/>
    <lineage>
        <taxon>Eukaryota</taxon>
        <taxon>Fungi</taxon>
        <taxon>Fungi incertae sedis</taxon>
        <taxon>Chytridiomycota</taxon>
        <taxon>Chytridiomycota incertae sedis</taxon>
        <taxon>Chytridiomycetes</taxon>
        <taxon>Caulochytriales</taxon>
        <taxon>Caulochytriaceae</taxon>
        <taxon>Caulochytrium</taxon>
    </lineage>
</organism>
<dbReference type="Proteomes" id="UP000268535">
    <property type="component" value="Unassembled WGS sequence"/>
</dbReference>
<reference evidence="15 16" key="1">
    <citation type="journal article" date="2018" name="Nat. Microbiol.">
        <title>Leveraging single-cell genomics to expand the fungal tree of life.</title>
        <authorList>
            <person name="Ahrendt S.R."/>
            <person name="Quandt C.A."/>
            <person name="Ciobanu D."/>
            <person name="Clum A."/>
            <person name="Salamov A."/>
            <person name="Andreopoulos B."/>
            <person name="Cheng J.F."/>
            <person name="Woyke T."/>
            <person name="Pelin A."/>
            <person name="Henrissat B."/>
            <person name="Reynolds N.K."/>
            <person name="Benny G.L."/>
            <person name="Smith M.E."/>
            <person name="James T.Y."/>
            <person name="Grigoriev I.V."/>
        </authorList>
    </citation>
    <scope>NUCLEOTIDE SEQUENCE [LARGE SCALE GENOMIC DNA]</scope>
    <source>
        <strain evidence="15 16">ATCC 52028</strain>
    </source>
</reference>
<sequence length="148" mass="17138">INWDTYFQMTRRRRMAESAGTVLTGLGAFSVTSIYLTSIAEFDPTRLVMGMDPTMVVGLQVLGATALGAMVGSQLGGFLWRVRQGRALCNALDAKDRDFFRRIRKYRPHHIKTNLQHPMPDYYGEKIRSRDDYKGWLKKQREYQKKML</sequence>
<evidence type="ECO:0000256" key="4">
    <source>
        <dbReference type="ARBA" id="ARBA00022692"/>
    </source>
</evidence>
<proteinExistence type="inferred from homology"/>
<protein>
    <recommendedName>
        <fullName evidence="12">Presequence translocated-associated motor subunit PAM17</fullName>
    </recommendedName>
</protein>
<evidence type="ECO:0000256" key="8">
    <source>
        <dbReference type="ARBA" id="ARBA00022989"/>
    </source>
</evidence>
<evidence type="ECO:0000256" key="3">
    <source>
        <dbReference type="ARBA" id="ARBA00022448"/>
    </source>
</evidence>
<keyword evidence="7" id="KW-0809">Transit peptide</keyword>
<keyword evidence="10 12" id="KW-0496">Mitochondrion</keyword>
<keyword evidence="5 12" id="KW-0999">Mitochondrion inner membrane</keyword>
<evidence type="ECO:0000256" key="1">
    <source>
        <dbReference type="ARBA" id="ARBA00004448"/>
    </source>
</evidence>
<keyword evidence="8 12" id="KW-1133">Transmembrane helix</keyword>
<evidence type="ECO:0000256" key="6">
    <source>
        <dbReference type="ARBA" id="ARBA00022927"/>
    </source>
</evidence>
<dbReference type="PANTHER" id="PTHR28021">
    <property type="entry name" value="PRESEQUENCE TRANSLOCATED-ASSOCIATED MOTOR SUBUNIT PAM17, MITOCHONDRIAL"/>
    <property type="match status" value="1"/>
</dbReference>